<dbReference type="OrthoDB" id="6932744at2759"/>
<evidence type="ECO:0000313" key="1">
    <source>
        <dbReference type="EMBL" id="CAH0578158.1"/>
    </source>
</evidence>
<accession>A0A9P0BL14</accession>
<evidence type="ECO:0000313" key="2">
    <source>
        <dbReference type="Proteomes" id="UP001154114"/>
    </source>
</evidence>
<dbReference type="EMBL" id="LR824004">
    <property type="protein sequence ID" value="CAH0578158.1"/>
    <property type="molecule type" value="Genomic_DNA"/>
</dbReference>
<dbReference type="Proteomes" id="UP001154114">
    <property type="component" value="Chromosome 1"/>
</dbReference>
<reference evidence="1" key="1">
    <citation type="submission" date="2021-12" db="EMBL/GenBank/DDBJ databases">
        <authorList>
            <person name="King R."/>
        </authorList>
    </citation>
    <scope>NUCLEOTIDE SEQUENCE</scope>
</reference>
<keyword evidence="2" id="KW-1185">Reference proteome</keyword>
<dbReference type="AlphaFoldDB" id="A0A9P0BL14"/>
<gene>
    <name evidence="1" type="ORF">CINC_LOCUS513</name>
</gene>
<sequence>MPAVEMYTIIIITVMTMSQGLLQSCFQFCKLSPDHFSAGRPDCDCSAYKQRYIRSTVNTRPFDTTSITKDSGIYYEPAPFNSPLAPSFVQQIFRTSRLPPIPNPTINGINLRQSYDTIDSLVGDDIPRHPPLTTTDKFKRDENMHTEPLGFDEIENSLHLYFDLNLKPENYSNTRLEELKLMFTKFQEAEKGLSECINFHIYIFSKYKDNIHKTNTNWGQVERDNLSRSQELTEIQNKCGHAASIIRQSIFEVKQSYPQKQNSSDINKDDSNFTRTQDILYTNETVTNKNNDNDYSTKTAIEEPGNSPNVVNDVFRINVSEKDLSKSTSYVNMIEDNTPHRALVLEQEVDITKIITKELSNGSITSILDGYEELPNSDFITYNDISSTSEESTEETITTGFMNTNIDKIDQSDLVEIKGNLYFLFGNNHIPARFMQQPGGEINIAMDGFSLCTQMLQTNQSTFMNLLCNCIEQKKCTQS</sequence>
<organism evidence="1 2">
    <name type="scientific">Chrysodeixis includens</name>
    <name type="common">Soybean looper</name>
    <name type="synonym">Pseudoplusia includens</name>
    <dbReference type="NCBI Taxonomy" id="689277"/>
    <lineage>
        <taxon>Eukaryota</taxon>
        <taxon>Metazoa</taxon>
        <taxon>Ecdysozoa</taxon>
        <taxon>Arthropoda</taxon>
        <taxon>Hexapoda</taxon>
        <taxon>Insecta</taxon>
        <taxon>Pterygota</taxon>
        <taxon>Neoptera</taxon>
        <taxon>Endopterygota</taxon>
        <taxon>Lepidoptera</taxon>
        <taxon>Glossata</taxon>
        <taxon>Ditrysia</taxon>
        <taxon>Noctuoidea</taxon>
        <taxon>Noctuidae</taxon>
        <taxon>Plusiinae</taxon>
        <taxon>Chrysodeixis</taxon>
    </lineage>
</organism>
<proteinExistence type="predicted"/>
<name>A0A9P0BL14_CHRIL</name>
<protein>
    <submittedName>
        <fullName evidence="1">Uncharacterized protein</fullName>
    </submittedName>
</protein>